<dbReference type="AlphaFoldDB" id="I8RIC9"/>
<dbReference type="InterPro" id="IPR007759">
    <property type="entry name" value="Asxl_HARE-HTH"/>
</dbReference>
<evidence type="ECO:0000313" key="9">
    <source>
        <dbReference type="EMBL" id="EIW19618.1"/>
    </source>
</evidence>
<dbReference type="GO" id="GO:0006355">
    <property type="term" value="P:regulation of DNA-templated transcription"/>
    <property type="evidence" value="ECO:0007669"/>
    <property type="project" value="InterPro"/>
</dbReference>
<keyword evidence="4" id="KW-0548">Nucleotidyltransferase</keyword>
<dbReference type="NCBIfam" id="TIGR04567">
    <property type="entry name" value="RNAP_delt_lowGC"/>
    <property type="match status" value="1"/>
</dbReference>
<organism evidence="9 10">
    <name type="scientific">Pelosinus fermentans B4</name>
    <dbReference type="NCBI Taxonomy" id="1149862"/>
    <lineage>
        <taxon>Bacteria</taxon>
        <taxon>Bacillati</taxon>
        <taxon>Bacillota</taxon>
        <taxon>Negativicutes</taxon>
        <taxon>Selenomonadales</taxon>
        <taxon>Sporomusaceae</taxon>
        <taxon>Pelosinus</taxon>
    </lineage>
</organism>
<evidence type="ECO:0000256" key="2">
    <source>
        <dbReference type="ARBA" id="ARBA00022478"/>
    </source>
</evidence>
<dbReference type="EMBL" id="AKVJ01000017">
    <property type="protein sequence ID" value="EIW19618.1"/>
    <property type="molecule type" value="Genomic_DNA"/>
</dbReference>
<evidence type="ECO:0000256" key="6">
    <source>
        <dbReference type="ARBA" id="ARBA00031937"/>
    </source>
</evidence>
<dbReference type="PROSITE" id="PS51913">
    <property type="entry name" value="HTH_HARE"/>
    <property type="match status" value="1"/>
</dbReference>
<accession>I8RIC9</accession>
<dbReference type="InterPro" id="IPR029757">
    <property type="entry name" value="RpoE"/>
</dbReference>
<evidence type="ECO:0000313" key="10">
    <source>
        <dbReference type="Proteomes" id="UP000004324"/>
    </source>
</evidence>
<proteinExistence type="inferred from homology"/>
<dbReference type="GO" id="GO:0006351">
    <property type="term" value="P:DNA-templated transcription"/>
    <property type="evidence" value="ECO:0007669"/>
    <property type="project" value="InterPro"/>
</dbReference>
<reference evidence="9 10" key="1">
    <citation type="journal article" date="2012" name="J. Bacteriol.">
        <title>Draft Genome Sequences for Two Metal-Reducing Pelosinus fermentans Strains Isolated from a Cr(VI)-Contaminated Site and for Type Strain R7.</title>
        <authorList>
            <person name="Brown S.D."/>
            <person name="Podar M."/>
            <person name="Klingeman D.M."/>
            <person name="Johnson C.M."/>
            <person name="Yang Z.K."/>
            <person name="Utturkar S.M."/>
            <person name="Land M.L."/>
            <person name="Mosher J.J."/>
            <person name="Hurt R.A.Jr."/>
            <person name="Phelps T.J."/>
            <person name="Palumbo A.V."/>
            <person name="Arkin A.P."/>
            <person name="Hazen T.C."/>
            <person name="Elias D.A."/>
        </authorList>
    </citation>
    <scope>NUCLEOTIDE SEQUENCE [LARGE SCALE GENOMIC DNA]</scope>
    <source>
        <strain evidence="9 10">B4</strain>
    </source>
</reference>
<feature type="region of interest" description="Disordered" evidence="7">
    <location>
        <begin position="81"/>
        <end position="100"/>
    </location>
</feature>
<gene>
    <name evidence="9" type="ORF">FB4_2801</name>
</gene>
<evidence type="ECO:0000256" key="5">
    <source>
        <dbReference type="ARBA" id="ARBA00023163"/>
    </source>
</evidence>
<dbReference type="OrthoDB" id="401223at2"/>
<dbReference type="GO" id="GO:0016779">
    <property type="term" value="F:nucleotidyltransferase activity"/>
    <property type="evidence" value="ECO:0007669"/>
    <property type="project" value="UniProtKB-KW"/>
</dbReference>
<dbReference type="Gene3D" id="1.10.10.1250">
    <property type="entry name" value="RNA polymerase, subunit delta, N-terminal domain"/>
    <property type="match status" value="1"/>
</dbReference>
<dbReference type="InterPro" id="IPR038087">
    <property type="entry name" value="RNAP_delta_N_dom_sf"/>
</dbReference>
<name>I8RIC9_9FIRM</name>
<comment type="caution">
    <text evidence="9">The sequence shown here is derived from an EMBL/GenBank/DDBJ whole genome shotgun (WGS) entry which is preliminary data.</text>
</comment>
<evidence type="ECO:0000256" key="3">
    <source>
        <dbReference type="ARBA" id="ARBA00022679"/>
    </source>
</evidence>
<sequence>MTDMMKQVSEVELAYKILQKTGHSMYFRELITEVLELKGRRIHSLAHAMSEVHTQINMDSRFVHMGKGMWGLVEWSPQQLSAHSASEDTDSAPSSFSSRREKLFEEIQQEYVASAAEPGERE</sequence>
<dbReference type="PATRIC" id="fig|1149862.3.peg.1353"/>
<evidence type="ECO:0000256" key="7">
    <source>
        <dbReference type="SAM" id="MobiDB-lite"/>
    </source>
</evidence>
<dbReference type="GO" id="GO:0000428">
    <property type="term" value="C:DNA-directed RNA polymerase complex"/>
    <property type="evidence" value="ECO:0007669"/>
    <property type="project" value="UniProtKB-KW"/>
</dbReference>
<dbReference type="Pfam" id="PF05066">
    <property type="entry name" value="HARE-HTH"/>
    <property type="match status" value="1"/>
</dbReference>
<feature type="domain" description="HTH HARE-type" evidence="8">
    <location>
        <begin position="8"/>
        <end position="75"/>
    </location>
</feature>
<evidence type="ECO:0000256" key="1">
    <source>
        <dbReference type="ARBA" id="ARBA00009828"/>
    </source>
</evidence>
<keyword evidence="3" id="KW-0808">Transferase</keyword>
<keyword evidence="2 9" id="KW-0240">DNA-directed RNA polymerase</keyword>
<keyword evidence="5" id="KW-0804">Transcription</keyword>
<evidence type="ECO:0000259" key="8">
    <source>
        <dbReference type="PROSITE" id="PS51913"/>
    </source>
</evidence>
<dbReference type="Proteomes" id="UP000004324">
    <property type="component" value="Unassembled WGS sequence"/>
</dbReference>
<keyword evidence="10" id="KW-1185">Reference proteome</keyword>
<dbReference type="RefSeq" id="WP_007932516.1">
    <property type="nucleotide sequence ID" value="NZ_AKVJ01000017.1"/>
</dbReference>
<comment type="similarity">
    <text evidence="1">Belongs to the RpoE family.</text>
</comment>
<protein>
    <recommendedName>
        <fullName evidence="6">RNAP delta factor</fullName>
    </recommendedName>
</protein>
<evidence type="ECO:0000256" key="4">
    <source>
        <dbReference type="ARBA" id="ARBA00022695"/>
    </source>
</evidence>